<dbReference type="OrthoDB" id="2505595at2759"/>
<evidence type="ECO:0000313" key="1">
    <source>
        <dbReference type="EMBL" id="OAV90658.1"/>
    </source>
</evidence>
<reference evidence="2 3" key="3">
    <citation type="journal article" date="2017" name="G3 (Bethesda)">
        <title>Comparative analysis highlights variable genome content of wheat rusts and divergence of the mating loci.</title>
        <authorList>
            <person name="Cuomo C.A."/>
            <person name="Bakkeren G."/>
            <person name="Khalil H.B."/>
            <person name="Panwar V."/>
            <person name="Joly D."/>
            <person name="Linning R."/>
            <person name="Sakthikumar S."/>
            <person name="Song X."/>
            <person name="Adiconis X."/>
            <person name="Fan L."/>
            <person name="Goldberg J.M."/>
            <person name="Levin J.Z."/>
            <person name="Young S."/>
            <person name="Zeng Q."/>
            <person name="Anikster Y."/>
            <person name="Bruce M."/>
            <person name="Wang M."/>
            <person name="Yin C."/>
            <person name="McCallum B."/>
            <person name="Szabo L.J."/>
            <person name="Hulbert S."/>
            <person name="Chen X."/>
            <person name="Fellers J.P."/>
        </authorList>
    </citation>
    <scope>NUCLEOTIDE SEQUENCE</scope>
    <source>
        <strain evidence="2">isolate 1-1 / race 1 (BBBD)</strain>
        <strain evidence="3">Isolate 1-1 / race 1 (BBBD)</strain>
    </source>
</reference>
<dbReference type="PANTHER" id="PTHR33050:SF7">
    <property type="entry name" value="RIBONUCLEASE H"/>
    <property type="match status" value="1"/>
</dbReference>
<name>A0A180GDY1_PUCT1</name>
<sequence length="204" mass="23036">MANGRLLTCWMGSGTALIKGFQTITKSKIEDSICKELEAGRMFGPFSYDQVRKRFNFFRTNPLGAVINGDGSLRAINDLSFPHGEIGIPSVNSFVDTGDFQTSWDNFNAVASFLKEQKEPVLLALFNWEKAYRQIPTAPSQWPYLMVQNFDDQLLLDTRITFGGVAGCGSFGRPADAWKELMLAEFDVLNVFWWVNDNLFVKRP</sequence>
<evidence type="ECO:0000313" key="3">
    <source>
        <dbReference type="Proteomes" id="UP000005240"/>
    </source>
</evidence>
<reference evidence="2" key="4">
    <citation type="submission" date="2025-05" db="UniProtKB">
        <authorList>
            <consortium name="EnsemblFungi"/>
        </authorList>
    </citation>
    <scope>IDENTIFICATION</scope>
    <source>
        <strain evidence="2">isolate 1-1 / race 1 (BBBD)</strain>
    </source>
</reference>
<dbReference type="InterPro" id="IPR052055">
    <property type="entry name" value="Hepadnavirus_pol/RT"/>
</dbReference>
<dbReference type="EnsemblFungi" id="PTTG_09463-t43_1">
    <property type="protein sequence ID" value="PTTG_09463-t43_1-p1"/>
    <property type="gene ID" value="PTTG_09463"/>
</dbReference>
<dbReference type="VEuPathDB" id="FungiDB:PTTG_09463"/>
<dbReference type="EMBL" id="ADAS02000097">
    <property type="protein sequence ID" value="OAV90658.1"/>
    <property type="molecule type" value="Genomic_DNA"/>
</dbReference>
<protein>
    <submittedName>
        <fullName evidence="1 2">Uncharacterized protein</fullName>
    </submittedName>
</protein>
<accession>A0A180GDY1</accession>
<gene>
    <name evidence="1" type="ORF">PTTG_09463</name>
</gene>
<evidence type="ECO:0000313" key="2">
    <source>
        <dbReference type="EnsemblFungi" id="PTTG_09463-t43_1-p1"/>
    </source>
</evidence>
<dbReference type="AlphaFoldDB" id="A0A180GDY1"/>
<reference evidence="1" key="2">
    <citation type="submission" date="2016-05" db="EMBL/GenBank/DDBJ databases">
        <title>Comparative analysis highlights variable genome content of wheat rusts and divergence of the mating loci.</title>
        <authorList>
            <person name="Cuomo C.A."/>
            <person name="Bakkeren G."/>
            <person name="Szabo L."/>
            <person name="Khalil H."/>
            <person name="Joly D."/>
            <person name="Goldberg J."/>
            <person name="Young S."/>
            <person name="Zeng Q."/>
            <person name="Fellers J."/>
        </authorList>
    </citation>
    <scope>NUCLEOTIDE SEQUENCE [LARGE SCALE GENOMIC DNA]</scope>
    <source>
        <strain evidence="1">1-1 BBBD Race 1</strain>
    </source>
</reference>
<reference evidence="1" key="1">
    <citation type="submission" date="2009-11" db="EMBL/GenBank/DDBJ databases">
        <authorList>
            <consortium name="The Broad Institute Genome Sequencing Platform"/>
            <person name="Ward D."/>
            <person name="Feldgarden M."/>
            <person name="Earl A."/>
            <person name="Young S.K."/>
            <person name="Zeng Q."/>
            <person name="Koehrsen M."/>
            <person name="Alvarado L."/>
            <person name="Berlin A."/>
            <person name="Bochicchio J."/>
            <person name="Borenstein D."/>
            <person name="Chapman S.B."/>
            <person name="Chen Z."/>
            <person name="Engels R."/>
            <person name="Freedman E."/>
            <person name="Gellesch M."/>
            <person name="Goldberg J."/>
            <person name="Griggs A."/>
            <person name="Gujja S."/>
            <person name="Heilman E."/>
            <person name="Heiman D."/>
            <person name="Hepburn T."/>
            <person name="Howarth C."/>
            <person name="Jen D."/>
            <person name="Larson L."/>
            <person name="Lewis B."/>
            <person name="Mehta T."/>
            <person name="Park D."/>
            <person name="Pearson M."/>
            <person name="Roberts A."/>
            <person name="Saif S."/>
            <person name="Shea T."/>
            <person name="Shenoy N."/>
            <person name="Sisk P."/>
            <person name="Stolte C."/>
            <person name="Sykes S."/>
            <person name="Thomson T."/>
            <person name="Walk T."/>
            <person name="White J."/>
            <person name="Yandava C."/>
            <person name="Izard J."/>
            <person name="Baranova O.V."/>
            <person name="Blanton J.M."/>
            <person name="Tanner A.C."/>
            <person name="Dewhirst F.E."/>
            <person name="Haas B."/>
            <person name="Nusbaum C."/>
            <person name="Birren B."/>
        </authorList>
    </citation>
    <scope>NUCLEOTIDE SEQUENCE [LARGE SCALE GENOMIC DNA]</scope>
    <source>
        <strain evidence="1">1-1 BBBD Race 1</strain>
    </source>
</reference>
<keyword evidence="3" id="KW-1185">Reference proteome</keyword>
<dbReference type="PANTHER" id="PTHR33050">
    <property type="entry name" value="REVERSE TRANSCRIPTASE DOMAIN-CONTAINING PROTEIN"/>
    <property type="match status" value="1"/>
</dbReference>
<dbReference type="Proteomes" id="UP000005240">
    <property type="component" value="Unassembled WGS sequence"/>
</dbReference>
<feature type="non-terminal residue" evidence="1">
    <location>
        <position position="204"/>
    </location>
</feature>
<proteinExistence type="predicted"/>
<organism evidence="1">
    <name type="scientific">Puccinia triticina (isolate 1-1 / race 1 (BBBD))</name>
    <name type="common">Brown leaf rust fungus</name>
    <dbReference type="NCBI Taxonomy" id="630390"/>
    <lineage>
        <taxon>Eukaryota</taxon>
        <taxon>Fungi</taxon>
        <taxon>Dikarya</taxon>
        <taxon>Basidiomycota</taxon>
        <taxon>Pucciniomycotina</taxon>
        <taxon>Pucciniomycetes</taxon>
        <taxon>Pucciniales</taxon>
        <taxon>Pucciniaceae</taxon>
        <taxon>Puccinia</taxon>
    </lineage>
</organism>